<dbReference type="HOGENOM" id="CLU_079668_2_1_5"/>
<reference evidence="2" key="1">
    <citation type="submission" date="2007-09" db="EMBL/GenBank/DDBJ databases">
        <title>Complete genome sequence of Rickettsia canadensis.</title>
        <authorList>
            <person name="Madan A."/>
            <person name="Fahey J."/>
            <person name="Helton E."/>
            <person name="Ketteman M."/>
            <person name="Madan A."/>
            <person name="Rodrigues S."/>
            <person name="Sanchez A."/>
            <person name="Whiting M."/>
            <person name="Dasch G."/>
            <person name="Eremeeva M."/>
        </authorList>
    </citation>
    <scope>NUCLEOTIDE SEQUENCE [LARGE SCALE GENOMIC DNA]</scope>
    <source>
        <strain evidence="2">McKiel</strain>
    </source>
</reference>
<dbReference type="InterPro" id="IPR025494">
    <property type="entry name" value="DUF4385"/>
</dbReference>
<dbReference type="Pfam" id="PF14328">
    <property type="entry name" value="DUF4385"/>
    <property type="match status" value="1"/>
</dbReference>
<name>A8EZ96_RICCK</name>
<dbReference type="KEGG" id="rcm:A1E_03750"/>
<evidence type="ECO:0000313" key="2">
    <source>
        <dbReference type="Proteomes" id="UP000007056"/>
    </source>
</evidence>
<dbReference type="EMBL" id="CP000409">
    <property type="protein sequence ID" value="ABV73679.1"/>
    <property type="molecule type" value="Genomic_DNA"/>
</dbReference>
<proteinExistence type="predicted"/>
<gene>
    <name evidence="1" type="ordered locus">A1E_03750</name>
</gene>
<protein>
    <submittedName>
        <fullName evidence="1">Uncharacterized protein</fullName>
    </submittedName>
</protein>
<evidence type="ECO:0000313" key="1">
    <source>
        <dbReference type="EMBL" id="ABV73679.1"/>
    </source>
</evidence>
<dbReference type="Proteomes" id="UP000007056">
    <property type="component" value="Chromosome"/>
</dbReference>
<dbReference type="AlphaFoldDB" id="A8EZ96"/>
<dbReference type="RefSeq" id="WP_012148874.1">
    <property type="nucleotide sequence ID" value="NC_009879.1"/>
</dbReference>
<organism evidence="1 2">
    <name type="scientific">Rickettsia canadensis (strain McKiel)</name>
    <dbReference type="NCBI Taxonomy" id="293613"/>
    <lineage>
        <taxon>Bacteria</taxon>
        <taxon>Pseudomonadati</taxon>
        <taxon>Pseudomonadota</taxon>
        <taxon>Alphaproteobacteria</taxon>
        <taxon>Rickettsiales</taxon>
        <taxon>Rickettsiaceae</taxon>
        <taxon>Rickettsieae</taxon>
        <taxon>Rickettsia</taxon>
        <taxon>belli group</taxon>
    </lineage>
</organism>
<accession>A8EZ96</accession>
<sequence length="114" mass="13504">MAKPSYLNFDNKNYKWNNDIDYRKCPEAYRVGQGEQRVLICQPYTMQFCLIGSLTLLKLLKKVVKKIYEIFLKFLENNDFVGADIVRKYLQMGFTRSTHYTADIFSKNGKKQQK</sequence>